<dbReference type="EMBL" id="JAOPJF010000027">
    <property type="protein sequence ID" value="KAK1144919.1"/>
    <property type="molecule type" value="Genomic_DNA"/>
</dbReference>
<comment type="caution">
    <text evidence="1">The sequence shown here is derived from an EMBL/GenBank/DDBJ whole genome shotgun (WGS) entry which is preliminary data.</text>
</comment>
<reference evidence="1 2" key="1">
    <citation type="journal article" date="2023" name="ACS Omega">
        <title>Identification of the Neoaspergillic Acid Biosynthesis Gene Cluster by Establishing an In Vitro CRISPR-Ribonucleoprotein Genetic System in Aspergillus melleus.</title>
        <authorList>
            <person name="Yuan B."/>
            <person name="Grau M.F."/>
            <person name="Murata R.M."/>
            <person name="Torok T."/>
            <person name="Venkateswaran K."/>
            <person name="Stajich J.E."/>
            <person name="Wang C.C.C."/>
        </authorList>
    </citation>
    <scope>NUCLEOTIDE SEQUENCE [LARGE SCALE GENOMIC DNA]</scope>
    <source>
        <strain evidence="1 2">IMV 1140</strain>
    </source>
</reference>
<proteinExistence type="predicted"/>
<sequence>MDLWPPMLQKYTGLKGGNFGPRHWVADQPGLVYKSIQRNDDAANKDDSSPVISRNFDGWNEIPGIKAGEVFWKDKYSTRVFRDSQVIQKCKAFLVGWNSAQGARPESQCP</sequence>
<organism evidence="1 2">
    <name type="scientific">Aspergillus melleus</name>
    <dbReference type="NCBI Taxonomy" id="138277"/>
    <lineage>
        <taxon>Eukaryota</taxon>
        <taxon>Fungi</taxon>
        <taxon>Dikarya</taxon>
        <taxon>Ascomycota</taxon>
        <taxon>Pezizomycotina</taxon>
        <taxon>Eurotiomycetes</taxon>
        <taxon>Eurotiomycetidae</taxon>
        <taxon>Eurotiales</taxon>
        <taxon>Aspergillaceae</taxon>
        <taxon>Aspergillus</taxon>
        <taxon>Aspergillus subgen. Circumdati</taxon>
    </lineage>
</organism>
<evidence type="ECO:0000313" key="1">
    <source>
        <dbReference type="EMBL" id="KAK1144919.1"/>
    </source>
</evidence>
<gene>
    <name evidence="1" type="ORF">N8T08_004634</name>
</gene>
<accession>A0ACC3B3S4</accession>
<dbReference type="Proteomes" id="UP001177260">
    <property type="component" value="Unassembled WGS sequence"/>
</dbReference>
<protein>
    <submittedName>
        <fullName evidence="1">Uncharacterized protein</fullName>
    </submittedName>
</protein>
<evidence type="ECO:0000313" key="2">
    <source>
        <dbReference type="Proteomes" id="UP001177260"/>
    </source>
</evidence>
<keyword evidence="2" id="KW-1185">Reference proteome</keyword>
<name>A0ACC3B3S4_9EURO</name>